<dbReference type="AlphaFoldDB" id="A0A9N9QF89"/>
<evidence type="ECO:0000313" key="8">
    <source>
        <dbReference type="EMBL" id="CAG9767910.1"/>
    </source>
</evidence>
<feature type="signal peptide" evidence="6">
    <location>
        <begin position="1"/>
        <end position="21"/>
    </location>
</feature>
<name>A0A9N9QF89_9CUCU</name>
<dbReference type="PANTHER" id="PTHR11559">
    <property type="entry name" value="CARBOXYLESTERASE"/>
    <property type="match status" value="1"/>
</dbReference>
<dbReference type="InterPro" id="IPR050309">
    <property type="entry name" value="Type-B_Carboxylest/Lipase"/>
</dbReference>
<dbReference type="EMBL" id="OU892280">
    <property type="protein sequence ID" value="CAG9767910.1"/>
    <property type="molecule type" value="Genomic_DNA"/>
</dbReference>
<keyword evidence="5" id="KW-0325">Glycoprotein</keyword>
<dbReference type="GO" id="GO:0052689">
    <property type="term" value="F:carboxylic ester hydrolase activity"/>
    <property type="evidence" value="ECO:0007669"/>
    <property type="project" value="UniProtKB-KW"/>
</dbReference>
<feature type="chain" id="PRO_5040548104" description="Carboxylic ester hydrolase" evidence="6">
    <location>
        <begin position="22"/>
        <end position="561"/>
    </location>
</feature>
<dbReference type="SUPFAM" id="SSF53474">
    <property type="entry name" value="alpha/beta-Hydrolases"/>
    <property type="match status" value="1"/>
</dbReference>
<proteinExistence type="inferred from homology"/>
<evidence type="ECO:0000256" key="4">
    <source>
        <dbReference type="ARBA" id="ARBA00023157"/>
    </source>
</evidence>
<sequence>MRTSILSFLVLSLLNLGWCFSQTDDKLVVNLPDGKVRGAEYSTPINNFSYVGFLAIPYAEPPVGDLRYESPRPAKAWTDILNATKDAKSCLTSQSLVDPNAESEDCLKINVYTPNLKTDLPLPVMVWIYGGAFRSGNSAKSTYGPDFLIEENIIIVSFNYRVGPLSFLATSDHNLPGNLGLKDQVLALQWVQRNIEFFGGDKNKVTIFGESAGGGATGLHLISKRSKGLFRAAIVESGSGICYWTAVQDARSVAFRIADLIPGGNYGNDTGKLKEFLKQRSATEIITAAQNLLESTVNESLPQGVQAWPTLEPESEDAFMTESPYELLRRGEFNRVPFMTGVTSEESLSFFRDLNHVKEVATMYDQEKERVLPFDLYPNSTDEAVAADTIRDAYLGGKNRQFADNLDAFINYFSDNLFVRGVMKQADLASEYVPVYHYKFAYFGGRNRTDAYVPGAGRVAHGSELPYLFTRDRQNITTDPLDVLTQNRAVKLWTNFAKYLNPTPEKSELLNNVTWTTFNNQDYSQLVFSETLEIKKIKRLNIHSMWNDVYEKYARKPIITF</sequence>
<dbReference type="InterPro" id="IPR029058">
    <property type="entry name" value="AB_hydrolase_fold"/>
</dbReference>
<dbReference type="Pfam" id="PF00135">
    <property type="entry name" value="COesterase"/>
    <property type="match status" value="1"/>
</dbReference>
<keyword evidence="4" id="KW-1015">Disulfide bond</keyword>
<keyword evidence="6" id="KW-0732">Signal</keyword>
<organism evidence="8 9">
    <name type="scientific">Ceutorhynchus assimilis</name>
    <name type="common">cabbage seed weevil</name>
    <dbReference type="NCBI Taxonomy" id="467358"/>
    <lineage>
        <taxon>Eukaryota</taxon>
        <taxon>Metazoa</taxon>
        <taxon>Ecdysozoa</taxon>
        <taxon>Arthropoda</taxon>
        <taxon>Hexapoda</taxon>
        <taxon>Insecta</taxon>
        <taxon>Pterygota</taxon>
        <taxon>Neoptera</taxon>
        <taxon>Endopterygota</taxon>
        <taxon>Coleoptera</taxon>
        <taxon>Polyphaga</taxon>
        <taxon>Cucujiformia</taxon>
        <taxon>Curculionidae</taxon>
        <taxon>Ceutorhynchinae</taxon>
        <taxon>Ceutorhynchus</taxon>
    </lineage>
</organism>
<accession>A0A9N9QF89</accession>
<keyword evidence="2" id="KW-0719">Serine esterase</keyword>
<reference evidence="8" key="1">
    <citation type="submission" date="2022-01" db="EMBL/GenBank/DDBJ databases">
        <authorList>
            <person name="King R."/>
        </authorList>
    </citation>
    <scope>NUCLEOTIDE SEQUENCE</scope>
</reference>
<protein>
    <recommendedName>
        <fullName evidence="6">Carboxylic ester hydrolase</fullName>
        <ecNumber evidence="6">3.1.1.-</ecNumber>
    </recommendedName>
</protein>
<evidence type="ECO:0000259" key="7">
    <source>
        <dbReference type="Pfam" id="PF00135"/>
    </source>
</evidence>
<comment type="similarity">
    <text evidence="1 6">Belongs to the type-B carboxylesterase/lipase family.</text>
</comment>
<dbReference type="Gene3D" id="3.40.50.1820">
    <property type="entry name" value="alpha/beta hydrolase"/>
    <property type="match status" value="1"/>
</dbReference>
<dbReference type="OrthoDB" id="19653at2759"/>
<evidence type="ECO:0000256" key="2">
    <source>
        <dbReference type="ARBA" id="ARBA00022487"/>
    </source>
</evidence>
<dbReference type="EC" id="3.1.1.-" evidence="6"/>
<evidence type="ECO:0000256" key="5">
    <source>
        <dbReference type="ARBA" id="ARBA00023180"/>
    </source>
</evidence>
<keyword evidence="9" id="KW-1185">Reference proteome</keyword>
<evidence type="ECO:0000313" key="9">
    <source>
        <dbReference type="Proteomes" id="UP001152799"/>
    </source>
</evidence>
<feature type="domain" description="Carboxylesterase type B" evidence="7">
    <location>
        <begin position="26"/>
        <end position="532"/>
    </location>
</feature>
<dbReference type="InterPro" id="IPR019826">
    <property type="entry name" value="Carboxylesterase_B_AS"/>
</dbReference>
<evidence type="ECO:0000256" key="6">
    <source>
        <dbReference type="RuleBase" id="RU361235"/>
    </source>
</evidence>
<dbReference type="PROSITE" id="PS00122">
    <property type="entry name" value="CARBOXYLESTERASE_B_1"/>
    <property type="match status" value="1"/>
</dbReference>
<dbReference type="InterPro" id="IPR002018">
    <property type="entry name" value="CarbesteraseB"/>
</dbReference>
<dbReference type="Proteomes" id="UP001152799">
    <property type="component" value="Chromosome 4"/>
</dbReference>
<evidence type="ECO:0000256" key="1">
    <source>
        <dbReference type="ARBA" id="ARBA00005964"/>
    </source>
</evidence>
<evidence type="ECO:0000256" key="3">
    <source>
        <dbReference type="ARBA" id="ARBA00022801"/>
    </source>
</evidence>
<gene>
    <name evidence="8" type="ORF">CEUTPL_LOCUS8464</name>
</gene>
<keyword evidence="3 6" id="KW-0378">Hydrolase</keyword>